<keyword evidence="3 10" id="KW-0732">Signal</keyword>
<evidence type="ECO:0000256" key="1">
    <source>
        <dbReference type="ARBA" id="ARBA00007664"/>
    </source>
</evidence>
<evidence type="ECO:0000256" key="4">
    <source>
        <dbReference type="ARBA" id="ARBA00022801"/>
    </source>
</evidence>
<feature type="active site" description="Charge relay system" evidence="8">
    <location>
        <position position="233"/>
    </location>
</feature>
<dbReference type="InterPro" id="IPR043504">
    <property type="entry name" value="Peptidase_S1_PA_chymotrypsin"/>
</dbReference>
<sequence length="355" mass="36173">MKSNTVATRSTARRVRLIAAAAGMIAASAFVVVPTATASSTASASPEEATALVAELGTTDTAGTYLDQATGKMVVNVTTDEAAEAVRDSGAVPKFVEHSSAELAKIDKAVLGSVDVAGTSWGVDPVSNKLVISVDSTVKGADLAKVNKFAAQYGDAVEVDRMQGKLNKLISGGDAIYADAGWRCSLGFNVVKGSTYYFVTAGHCTDGYPDWYTNSSLTTWIGPTSGSSFPVNDYGLVRYANTSVSHPGTVGSIDITRAANPVVGATASRRGSTTGTHSGTVTALNQTVNYGGGDIVYGMIQTNICAEPGDSGGPMYSGSTGYGLTSGGSGNCSSGGTTFFQPLVEAINAYGVSII</sequence>
<dbReference type="eggNOG" id="COG0265">
    <property type="taxonomic scope" value="Bacteria"/>
</dbReference>
<evidence type="ECO:0000259" key="11">
    <source>
        <dbReference type="Pfam" id="PF02983"/>
    </source>
</evidence>
<dbReference type="RefSeq" id="WP_018382917.1">
    <property type="nucleotide sequence ID" value="NZ_LLZU01000011.1"/>
</dbReference>
<dbReference type="Proteomes" id="UP000050867">
    <property type="component" value="Unassembled WGS sequence"/>
</dbReference>
<keyword evidence="5" id="KW-0720">Serine protease</keyword>
<gene>
    <name evidence="12" type="ORF">AQ490_20140</name>
</gene>
<dbReference type="GO" id="GO:0004252">
    <property type="term" value="F:serine-type endopeptidase activity"/>
    <property type="evidence" value="ECO:0007669"/>
    <property type="project" value="InterPro"/>
</dbReference>
<dbReference type="InterPro" id="IPR033116">
    <property type="entry name" value="TRYPSIN_SER"/>
</dbReference>
<comment type="caution">
    <text evidence="12">The sequence shown here is derived from an EMBL/GenBank/DDBJ whole genome shotgun (WGS) entry which is preliminary data.</text>
</comment>
<evidence type="ECO:0000256" key="5">
    <source>
        <dbReference type="ARBA" id="ARBA00022825"/>
    </source>
</evidence>
<dbReference type="AlphaFoldDB" id="A0A0T6LUA0"/>
<dbReference type="GO" id="GO:0006508">
    <property type="term" value="P:proteolysis"/>
    <property type="evidence" value="ECO:0007669"/>
    <property type="project" value="UniProtKB-KW"/>
</dbReference>
<dbReference type="PROSITE" id="PS00134">
    <property type="entry name" value="TRYPSIN_HIS"/>
    <property type="match status" value="1"/>
</dbReference>
<comment type="similarity">
    <text evidence="1">Belongs to the peptidase S1 family.</text>
</comment>
<evidence type="ECO:0000256" key="9">
    <source>
        <dbReference type="PIRSR" id="PIRSR001134-2"/>
    </source>
</evidence>
<dbReference type="EMBL" id="LLZU01000011">
    <property type="protein sequence ID" value="KRV49627.1"/>
    <property type="molecule type" value="Genomic_DNA"/>
</dbReference>
<name>A0A0T6LUA0_WENVI</name>
<evidence type="ECO:0000256" key="8">
    <source>
        <dbReference type="PIRSR" id="PIRSR001134-1"/>
    </source>
</evidence>
<feature type="active site" description="Charge relay system" evidence="8">
    <location>
        <position position="311"/>
    </location>
</feature>
<proteinExistence type="inferred from homology"/>
<dbReference type="PIRSF" id="PIRSF001134">
    <property type="entry name" value="Streptogrisin"/>
    <property type="match status" value="1"/>
</dbReference>
<evidence type="ECO:0000313" key="13">
    <source>
        <dbReference type="Proteomes" id="UP000050867"/>
    </source>
</evidence>
<dbReference type="PROSITE" id="PS00135">
    <property type="entry name" value="TRYPSIN_SER"/>
    <property type="match status" value="1"/>
</dbReference>
<reference evidence="12 13" key="1">
    <citation type="submission" date="2015-10" db="EMBL/GenBank/DDBJ databases">
        <title>Draft genome sequence of pyrrolomycin-producing Streptomyces vitaminophilus.</title>
        <authorList>
            <person name="Graham D.E."/>
            <person name="Mahan K.M."/>
            <person name="Klingeman D.M."/>
            <person name="Hettich R.L."/>
            <person name="Parry R.J."/>
        </authorList>
    </citation>
    <scope>NUCLEOTIDE SEQUENCE [LARGE SCALE GENOMIC DNA]</scope>
    <source>
        <strain evidence="12 13">ATCC 31673</strain>
    </source>
</reference>
<dbReference type="InterPro" id="IPR018114">
    <property type="entry name" value="TRYPSIN_HIS"/>
</dbReference>
<feature type="disulfide bond" evidence="9">
    <location>
        <begin position="305"/>
        <end position="332"/>
    </location>
</feature>
<dbReference type="InterPro" id="IPR009003">
    <property type="entry name" value="Peptidase_S1_PA"/>
</dbReference>
<keyword evidence="2 12" id="KW-0645">Protease</keyword>
<feature type="domain" description="Peptidase S1A alpha-lytic prodomain" evidence="11">
    <location>
        <begin position="98"/>
        <end position="148"/>
    </location>
</feature>
<keyword evidence="6" id="KW-0865">Zymogen</keyword>
<accession>A0A0T6LUA0</accession>
<dbReference type="InterPro" id="IPR004236">
    <property type="entry name" value="Pept_S1_alpha_lytic"/>
</dbReference>
<feature type="chain" id="PRO_5038488811" evidence="10">
    <location>
        <begin position="45"/>
        <end position="355"/>
    </location>
</feature>
<feature type="active site" description="Charge relay system" evidence="8">
    <location>
        <position position="203"/>
    </location>
</feature>
<keyword evidence="4" id="KW-0378">Hydrolase</keyword>
<evidence type="ECO:0000256" key="6">
    <source>
        <dbReference type="ARBA" id="ARBA00023145"/>
    </source>
</evidence>
<dbReference type="SUPFAM" id="SSF50494">
    <property type="entry name" value="Trypsin-like serine proteases"/>
    <property type="match status" value="1"/>
</dbReference>
<feature type="disulfide bond" evidence="9">
    <location>
        <begin position="184"/>
        <end position="204"/>
    </location>
</feature>
<organism evidence="12 13">
    <name type="scientific">Wenjunlia vitaminophila</name>
    <name type="common">Streptomyces vitaminophilus</name>
    <dbReference type="NCBI Taxonomy" id="76728"/>
    <lineage>
        <taxon>Bacteria</taxon>
        <taxon>Bacillati</taxon>
        <taxon>Actinomycetota</taxon>
        <taxon>Actinomycetes</taxon>
        <taxon>Kitasatosporales</taxon>
        <taxon>Streptomycetaceae</taxon>
        <taxon>Wenjunlia</taxon>
    </lineage>
</organism>
<dbReference type="STRING" id="76728.AQ490_20140"/>
<evidence type="ECO:0000256" key="7">
    <source>
        <dbReference type="ARBA" id="ARBA00023157"/>
    </source>
</evidence>
<dbReference type="GO" id="GO:0005576">
    <property type="term" value="C:extracellular region"/>
    <property type="evidence" value="ECO:0007669"/>
    <property type="project" value="InterPro"/>
</dbReference>
<evidence type="ECO:0000313" key="12">
    <source>
        <dbReference type="EMBL" id="KRV49627.1"/>
    </source>
</evidence>
<keyword evidence="13" id="KW-1185">Reference proteome</keyword>
<evidence type="ECO:0000256" key="10">
    <source>
        <dbReference type="SAM" id="SignalP"/>
    </source>
</evidence>
<protein>
    <submittedName>
        <fullName evidence="12">Serine protease</fullName>
    </submittedName>
</protein>
<keyword evidence="7 9" id="KW-1015">Disulfide bond</keyword>
<feature type="signal peptide" evidence="10">
    <location>
        <begin position="1"/>
        <end position="44"/>
    </location>
</feature>
<dbReference type="Pfam" id="PF02983">
    <property type="entry name" value="Pro_Al_protease"/>
    <property type="match status" value="1"/>
</dbReference>
<dbReference type="PRINTS" id="PR00861">
    <property type="entry name" value="ALYTICPTASE"/>
</dbReference>
<evidence type="ECO:0000256" key="3">
    <source>
        <dbReference type="ARBA" id="ARBA00022729"/>
    </source>
</evidence>
<evidence type="ECO:0000256" key="2">
    <source>
        <dbReference type="ARBA" id="ARBA00022670"/>
    </source>
</evidence>
<dbReference type="Gene3D" id="2.40.10.10">
    <property type="entry name" value="Trypsin-like serine proteases"/>
    <property type="match status" value="2"/>
</dbReference>
<dbReference type="CDD" id="cd21112">
    <property type="entry name" value="alphaLP-like"/>
    <property type="match status" value="1"/>
</dbReference>
<dbReference type="InterPro" id="IPR001316">
    <property type="entry name" value="Pept_S1A_streptogrisin"/>
</dbReference>